<dbReference type="OrthoDB" id="2948247at2759"/>
<name>A0A409VSN1_9AGAR</name>
<organism evidence="2 3">
    <name type="scientific">Panaeolus cyanescens</name>
    <dbReference type="NCBI Taxonomy" id="181874"/>
    <lineage>
        <taxon>Eukaryota</taxon>
        <taxon>Fungi</taxon>
        <taxon>Dikarya</taxon>
        <taxon>Basidiomycota</taxon>
        <taxon>Agaricomycotina</taxon>
        <taxon>Agaricomycetes</taxon>
        <taxon>Agaricomycetidae</taxon>
        <taxon>Agaricales</taxon>
        <taxon>Agaricineae</taxon>
        <taxon>Galeropsidaceae</taxon>
        <taxon>Panaeolus</taxon>
    </lineage>
</organism>
<feature type="signal peptide" evidence="1">
    <location>
        <begin position="1"/>
        <end position="18"/>
    </location>
</feature>
<dbReference type="AlphaFoldDB" id="A0A409VSN1"/>
<dbReference type="InParanoid" id="A0A409VSN1"/>
<comment type="caution">
    <text evidence="2">The sequence shown here is derived from an EMBL/GenBank/DDBJ whole genome shotgun (WGS) entry which is preliminary data.</text>
</comment>
<evidence type="ECO:0000313" key="3">
    <source>
        <dbReference type="Proteomes" id="UP000284842"/>
    </source>
</evidence>
<feature type="chain" id="PRO_5019305797" evidence="1">
    <location>
        <begin position="19"/>
        <end position="129"/>
    </location>
</feature>
<evidence type="ECO:0000313" key="2">
    <source>
        <dbReference type="EMBL" id="PPQ69272.1"/>
    </source>
</evidence>
<evidence type="ECO:0000256" key="1">
    <source>
        <dbReference type="SAM" id="SignalP"/>
    </source>
</evidence>
<protein>
    <submittedName>
        <fullName evidence="2">Uncharacterized protein</fullName>
    </submittedName>
</protein>
<dbReference type="EMBL" id="NHTK01005989">
    <property type="protein sequence ID" value="PPQ69272.1"/>
    <property type="molecule type" value="Genomic_DNA"/>
</dbReference>
<dbReference type="Proteomes" id="UP000284842">
    <property type="component" value="Unassembled WGS sequence"/>
</dbReference>
<accession>A0A409VSN1</accession>
<sequence length="129" mass="13718">MKLISSFISLALAATAYSASVNFYTTREGTCGDPPTQEYRGVACNTCVDPPLDWGGAYVFDVSGDTRVSMHNQDNCTPGSQVGQWYGNVCARAGATALRSVWVACPGQRLAESNTTIADADKATLIEQN</sequence>
<proteinExistence type="predicted"/>
<reference evidence="2 3" key="1">
    <citation type="journal article" date="2018" name="Evol. Lett.">
        <title>Horizontal gene cluster transfer increased hallucinogenic mushroom diversity.</title>
        <authorList>
            <person name="Reynolds H.T."/>
            <person name="Vijayakumar V."/>
            <person name="Gluck-Thaler E."/>
            <person name="Korotkin H.B."/>
            <person name="Matheny P.B."/>
            <person name="Slot J.C."/>
        </authorList>
    </citation>
    <scope>NUCLEOTIDE SEQUENCE [LARGE SCALE GENOMIC DNA]</scope>
    <source>
        <strain evidence="2 3">2629</strain>
    </source>
</reference>
<keyword evidence="3" id="KW-1185">Reference proteome</keyword>
<keyword evidence="1" id="KW-0732">Signal</keyword>
<gene>
    <name evidence="2" type="ORF">CVT24_000078</name>
</gene>